<protein>
    <submittedName>
        <fullName evidence="1">Uncharacterized protein</fullName>
    </submittedName>
</protein>
<organism evidence="1 2">
    <name type="scientific">Aeromonas phage AS-zj</name>
    <dbReference type="NCBI Taxonomy" id="2024208"/>
    <lineage>
        <taxon>Viruses</taxon>
        <taxon>Duplodnaviria</taxon>
        <taxon>Heunggongvirae</taxon>
        <taxon>Uroviricota</taxon>
        <taxon>Caudoviricetes</taxon>
        <taxon>Pantevenvirales</taxon>
        <taxon>Straboviridae</taxon>
        <taxon>Emmerichvirinae</taxon>
        <taxon>Ceceduovirus</taxon>
        <taxon>Ceceduovirus aszj</taxon>
    </lineage>
</organism>
<accession>A0A223LG18</accession>
<dbReference type="GeneID" id="55604467"/>
<evidence type="ECO:0000313" key="1">
    <source>
        <dbReference type="EMBL" id="ASU00452.1"/>
    </source>
</evidence>
<evidence type="ECO:0000313" key="2">
    <source>
        <dbReference type="Proteomes" id="UP000226092"/>
    </source>
</evidence>
<dbReference type="Proteomes" id="UP000226092">
    <property type="component" value="Segment"/>
</dbReference>
<dbReference type="EMBL" id="MF448340">
    <property type="protein sequence ID" value="ASU00452.1"/>
    <property type="molecule type" value="Genomic_DNA"/>
</dbReference>
<dbReference type="RefSeq" id="YP_009834400.1">
    <property type="nucleotide sequence ID" value="NC_048673.1"/>
</dbReference>
<dbReference type="KEGG" id="vg:55604467"/>
<keyword evidence="2" id="KW-1185">Reference proteome</keyword>
<proteinExistence type="predicted"/>
<reference evidence="1 2" key="1">
    <citation type="submission" date="2017-07" db="EMBL/GenBank/DDBJ databases">
        <title>In vitro design and evaluation of phage cocktails against multidrug-resistant Aeromonas salmonicida.</title>
        <authorList>
            <person name="Chen L."/>
            <person name="Yuan S."/>
            <person name="Ma Y."/>
        </authorList>
    </citation>
    <scope>NUCLEOTIDE SEQUENCE [LARGE SCALE GENOMIC DNA]</scope>
</reference>
<sequence>MKTKVICGFPGVGKSTAVKDNKFPQYKIVDLDNSKFKTNWPKEYLKEIQSHVESGAFDFIMVSTHSEVVKFVVDMGYDVELVYPEKPVYENNQWYQDNQRSKIKEMFLTRYQEREDSPEFIEFISDNFWTFVDDLSGVVGENVTHHRVNTCLNSVSFFIWSILGGDGGSERSVISHWDSWQDDGSSIGFYDCVLKPEFFGDELYQTILCGVQDSRFYVNIDSENSILSVTNNTTEKTFEFNFKIVLTKREF</sequence>
<name>A0A223LG18_9CAUD</name>